<keyword evidence="2" id="KW-1185">Reference proteome</keyword>
<dbReference type="InterPro" id="IPR016024">
    <property type="entry name" value="ARM-type_fold"/>
</dbReference>
<dbReference type="EMBL" id="CAKXYY010000002">
    <property type="protein sequence ID" value="CAH2351019.1"/>
    <property type="molecule type" value="Genomic_DNA"/>
</dbReference>
<gene>
    <name evidence="1" type="ORF">CLIB1423_02S10418</name>
</gene>
<protein>
    <submittedName>
        <fullName evidence="1">Uncharacterized protein</fullName>
    </submittedName>
</protein>
<evidence type="ECO:0000313" key="2">
    <source>
        <dbReference type="Proteomes" id="UP000837801"/>
    </source>
</evidence>
<dbReference type="AlphaFoldDB" id="A0A9P0VWK2"/>
<name>A0A9P0VWK2_9ASCO</name>
<accession>A0A9P0VWK2</accession>
<dbReference type="Proteomes" id="UP000837801">
    <property type="component" value="Unassembled WGS sequence"/>
</dbReference>
<dbReference type="SUPFAM" id="SSF48371">
    <property type="entry name" value="ARM repeat"/>
    <property type="match status" value="1"/>
</dbReference>
<evidence type="ECO:0000313" key="1">
    <source>
        <dbReference type="EMBL" id="CAH2351019.1"/>
    </source>
</evidence>
<dbReference type="OrthoDB" id="4095311at2759"/>
<sequence>MVPIQTTIRNDLYTFHSRSVRVSMVTEYLEQLRNGQDGHNPISKLADQLRDEKVRGSEEIFTAIPELSTLFSKYMNMNVAYQSNILRLMINLSADNEKNRNSLIESDIIWNTVLQKVIDKDLDQVVLDRIFIFLTQFIRNTEQSQDHATFFRIQGLDKIIMSRIESFVQHFAGISHNAKQFTEDAVVDDYLDQLGNELELYVEMSKGTSFEWDEYDLVTFLRLFMLVLKVDFSDYNPCNSKDSSKNLPLEEDDYEEERENVLLLLSDIIMKLSSVDDMNKNWAVTCQNFLLLIMKEEYKISSIHTKRQIFASSGNISSIPSFDNWLVAEDCIRIIYGSFDESPGTYQVAASCIILGNCVDSITSRQKLLEGITYFASSSSSANINGKAFVGKICHALSTFNDVVQFQAIHLLVNIMTEELSKQLFYIQDNFSALYKASKVILDNKSYYQEISKILIKLIKKFIKAFPQSLGIDLLEKVEFWTLFANLEDDDTVLLLVLQKVIQNKRISYGSGKQEEDEKTIYKLLFQNMVKPVESVNLDSLLEKLKTLAMAFQCDNISKVLDGLYTQDNDAQQNALSEKILAPYLKFLDSLYTLLQKPESATSAILLNNSKFVAATTKQYTGILGENSKIVEICDEILKL</sequence>
<proteinExistence type="predicted"/>
<organism evidence="1 2">
    <name type="scientific">[Candida] railenensis</name>
    <dbReference type="NCBI Taxonomy" id="45579"/>
    <lineage>
        <taxon>Eukaryota</taxon>
        <taxon>Fungi</taxon>
        <taxon>Dikarya</taxon>
        <taxon>Ascomycota</taxon>
        <taxon>Saccharomycotina</taxon>
        <taxon>Pichiomycetes</taxon>
        <taxon>Debaryomycetaceae</taxon>
        <taxon>Kurtzmaniella</taxon>
    </lineage>
</organism>
<comment type="caution">
    <text evidence="1">The sequence shown here is derived from an EMBL/GenBank/DDBJ whole genome shotgun (WGS) entry which is preliminary data.</text>
</comment>
<reference evidence="1" key="1">
    <citation type="submission" date="2022-03" db="EMBL/GenBank/DDBJ databases">
        <authorList>
            <person name="Legras J.-L."/>
            <person name="Devillers H."/>
            <person name="Grondin C."/>
        </authorList>
    </citation>
    <scope>NUCLEOTIDE SEQUENCE</scope>
    <source>
        <strain evidence="1">CLIB 1423</strain>
    </source>
</reference>